<dbReference type="PANTHER" id="PTHR42853:SF3">
    <property type="entry name" value="ACETYL-COENZYME A CARBOXYLASE CARBOXYL TRANSFERASE SUBUNIT ALPHA, CHLOROPLASTIC"/>
    <property type="match status" value="1"/>
</dbReference>
<dbReference type="OrthoDB" id="196847at2759"/>
<evidence type="ECO:0000313" key="4">
    <source>
        <dbReference type="Proteomes" id="UP000247498"/>
    </source>
</evidence>
<comment type="pathway">
    <text evidence="1">Lipid metabolism; malonyl-CoA biosynthesis; malonyl-CoA from acetyl-CoA: step 1/1.</text>
</comment>
<sequence length="107" mass="11519">MQALKPRTVAGAPASRGAPCRPAPRAVASRALGGKEAALAGGKEWIQSILSRFGPATDRAQNITTLEFEKPLLELDKRIKEVRKVAEENGVDVSSQVAELETRAQQR</sequence>
<dbReference type="GO" id="GO:0003989">
    <property type="term" value="F:acetyl-CoA carboxylase activity"/>
    <property type="evidence" value="ECO:0007669"/>
    <property type="project" value="InterPro"/>
</dbReference>
<dbReference type="InParanoid" id="A0A2V0PDR6"/>
<reference evidence="3 4" key="1">
    <citation type="journal article" date="2018" name="Sci. Rep.">
        <title>Raphidocelis subcapitata (=Pseudokirchneriella subcapitata) provides an insight into genome evolution and environmental adaptations in the Sphaeropleales.</title>
        <authorList>
            <person name="Suzuki S."/>
            <person name="Yamaguchi H."/>
            <person name="Nakajima N."/>
            <person name="Kawachi M."/>
        </authorList>
    </citation>
    <scope>NUCLEOTIDE SEQUENCE [LARGE SCALE GENOMIC DNA]</scope>
    <source>
        <strain evidence="3 4">NIES-35</strain>
    </source>
</reference>
<keyword evidence="4" id="KW-1185">Reference proteome</keyword>
<dbReference type="STRING" id="307507.A0A2V0PDR6"/>
<dbReference type="GO" id="GO:2001295">
    <property type="term" value="P:malonyl-CoA biosynthetic process"/>
    <property type="evidence" value="ECO:0007669"/>
    <property type="project" value="UniProtKB-UniPathway"/>
</dbReference>
<protein>
    <submittedName>
        <fullName evidence="3">Uncharacterized protein</fullName>
    </submittedName>
</protein>
<dbReference type="GO" id="GO:0016743">
    <property type="term" value="F:carboxyl- or carbamoyltransferase activity"/>
    <property type="evidence" value="ECO:0007669"/>
    <property type="project" value="InterPro"/>
</dbReference>
<dbReference type="Pfam" id="PF03255">
    <property type="entry name" value="ACCA"/>
    <property type="match status" value="1"/>
</dbReference>
<evidence type="ECO:0000256" key="1">
    <source>
        <dbReference type="ARBA" id="ARBA00004956"/>
    </source>
</evidence>
<dbReference type="GO" id="GO:0009317">
    <property type="term" value="C:acetyl-CoA carboxylase complex"/>
    <property type="evidence" value="ECO:0007669"/>
    <property type="project" value="InterPro"/>
</dbReference>
<dbReference type="AlphaFoldDB" id="A0A2V0PDR6"/>
<proteinExistence type="predicted"/>
<comment type="caution">
    <text evidence="3">The sequence shown here is derived from an EMBL/GenBank/DDBJ whole genome shotgun (WGS) entry which is preliminary data.</text>
</comment>
<organism evidence="3 4">
    <name type="scientific">Raphidocelis subcapitata</name>
    <dbReference type="NCBI Taxonomy" id="307507"/>
    <lineage>
        <taxon>Eukaryota</taxon>
        <taxon>Viridiplantae</taxon>
        <taxon>Chlorophyta</taxon>
        <taxon>core chlorophytes</taxon>
        <taxon>Chlorophyceae</taxon>
        <taxon>CS clade</taxon>
        <taxon>Sphaeropleales</taxon>
        <taxon>Selenastraceae</taxon>
        <taxon>Raphidocelis</taxon>
    </lineage>
</organism>
<accession>A0A2V0PDR6</accession>
<evidence type="ECO:0000256" key="2">
    <source>
        <dbReference type="SAM" id="MobiDB-lite"/>
    </source>
</evidence>
<dbReference type="UniPathway" id="UPA00655">
    <property type="reaction ID" value="UER00711"/>
</dbReference>
<feature type="region of interest" description="Disordered" evidence="2">
    <location>
        <begin position="1"/>
        <end position="23"/>
    </location>
</feature>
<dbReference type="GO" id="GO:0006633">
    <property type="term" value="P:fatty acid biosynthetic process"/>
    <property type="evidence" value="ECO:0007669"/>
    <property type="project" value="InterPro"/>
</dbReference>
<evidence type="ECO:0000313" key="3">
    <source>
        <dbReference type="EMBL" id="GBF97994.1"/>
    </source>
</evidence>
<name>A0A2V0PDR6_9CHLO</name>
<dbReference type="InterPro" id="IPR001095">
    <property type="entry name" value="Acetyl_CoA_COase_a_su"/>
</dbReference>
<dbReference type="Proteomes" id="UP000247498">
    <property type="component" value="Unassembled WGS sequence"/>
</dbReference>
<gene>
    <name evidence="3" type="ORF">Rsub_10668</name>
</gene>
<dbReference type="PANTHER" id="PTHR42853">
    <property type="entry name" value="ACETYL-COENZYME A CARBOXYLASE CARBOXYL TRANSFERASE SUBUNIT ALPHA"/>
    <property type="match status" value="1"/>
</dbReference>
<dbReference type="EMBL" id="BDRX01000113">
    <property type="protein sequence ID" value="GBF97994.1"/>
    <property type="molecule type" value="Genomic_DNA"/>
</dbReference>